<evidence type="ECO:0000256" key="3">
    <source>
        <dbReference type="ARBA" id="ARBA00023098"/>
    </source>
</evidence>
<feature type="compositionally biased region" description="Basic residues" evidence="5">
    <location>
        <begin position="351"/>
        <end position="366"/>
    </location>
</feature>
<dbReference type="RefSeq" id="WP_054783874.1">
    <property type="nucleotide sequence ID" value="NZ_FPBD01000007.1"/>
</dbReference>
<keyword evidence="1 4" id="KW-0378">Hydrolase</keyword>
<dbReference type="EMBL" id="FPBD01000007">
    <property type="protein sequence ID" value="SFU06384.1"/>
    <property type="molecule type" value="Genomic_DNA"/>
</dbReference>
<feature type="short sequence motif" description="DGA/G" evidence="4">
    <location>
        <begin position="184"/>
        <end position="186"/>
    </location>
</feature>
<feature type="region of interest" description="Disordered" evidence="5">
    <location>
        <begin position="347"/>
        <end position="366"/>
    </location>
</feature>
<dbReference type="Proteomes" id="UP000183371">
    <property type="component" value="Unassembled WGS sequence"/>
</dbReference>
<evidence type="ECO:0000313" key="8">
    <source>
        <dbReference type="Proteomes" id="UP000183371"/>
    </source>
</evidence>
<reference evidence="8" key="1">
    <citation type="submission" date="2016-10" db="EMBL/GenBank/DDBJ databases">
        <authorList>
            <person name="Varghese N."/>
            <person name="Submissions S."/>
        </authorList>
    </citation>
    <scope>NUCLEOTIDE SEQUENCE [LARGE SCALE GENOMIC DNA]</scope>
    <source>
        <strain evidence="8">DSM 17465</strain>
    </source>
</reference>
<dbReference type="InterPro" id="IPR050301">
    <property type="entry name" value="NTE"/>
</dbReference>
<dbReference type="PROSITE" id="PS51635">
    <property type="entry name" value="PNPLA"/>
    <property type="match status" value="1"/>
</dbReference>
<feature type="domain" description="PNPLA" evidence="6">
    <location>
        <begin position="7"/>
        <end position="197"/>
    </location>
</feature>
<keyword evidence="2 4" id="KW-0442">Lipid degradation</keyword>
<dbReference type="CDD" id="cd07209">
    <property type="entry name" value="Pat_hypo_Ecoli_Z1214_like"/>
    <property type="match status" value="1"/>
</dbReference>
<dbReference type="InterPro" id="IPR002641">
    <property type="entry name" value="PNPLA_dom"/>
</dbReference>
<accession>A0A1I7D462</accession>
<dbReference type="InterPro" id="IPR016035">
    <property type="entry name" value="Acyl_Trfase/lysoPLipase"/>
</dbReference>
<organism evidence="7 8">
    <name type="scientific">Pseudovibrio denitrificans</name>
    <dbReference type="NCBI Taxonomy" id="258256"/>
    <lineage>
        <taxon>Bacteria</taxon>
        <taxon>Pseudomonadati</taxon>
        <taxon>Pseudomonadota</taxon>
        <taxon>Alphaproteobacteria</taxon>
        <taxon>Hyphomicrobiales</taxon>
        <taxon>Stappiaceae</taxon>
        <taxon>Pseudovibrio</taxon>
    </lineage>
</organism>
<evidence type="ECO:0000256" key="2">
    <source>
        <dbReference type="ARBA" id="ARBA00022963"/>
    </source>
</evidence>
<keyword evidence="8" id="KW-1185">Reference proteome</keyword>
<dbReference type="GO" id="GO:0016042">
    <property type="term" value="P:lipid catabolic process"/>
    <property type="evidence" value="ECO:0007669"/>
    <property type="project" value="UniProtKB-UniRule"/>
</dbReference>
<dbReference type="PANTHER" id="PTHR14226:SF57">
    <property type="entry name" value="BLR7027 PROTEIN"/>
    <property type="match status" value="1"/>
</dbReference>
<evidence type="ECO:0000259" key="6">
    <source>
        <dbReference type="PROSITE" id="PS51635"/>
    </source>
</evidence>
<dbReference type="SUPFAM" id="SSF52151">
    <property type="entry name" value="FabD/lysophospholipase-like"/>
    <property type="match status" value="1"/>
</dbReference>
<feature type="short sequence motif" description="GXGXXG" evidence="4">
    <location>
        <begin position="11"/>
        <end position="16"/>
    </location>
</feature>
<dbReference type="Gene3D" id="3.40.1090.10">
    <property type="entry name" value="Cytosolic phospholipase A2 catalytic domain"/>
    <property type="match status" value="2"/>
</dbReference>
<proteinExistence type="predicted"/>
<keyword evidence="3 4" id="KW-0443">Lipid metabolism</keyword>
<dbReference type="AlphaFoldDB" id="A0A1I7D462"/>
<protein>
    <submittedName>
        <fullName evidence="7">NTE family protein</fullName>
    </submittedName>
</protein>
<evidence type="ECO:0000256" key="5">
    <source>
        <dbReference type="SAM" id="MobiDB-lite"/>
    </source>
</evidence>
<dbReference type="PANTHER" id="PTHR14226">
    <property type="entry name" value="NEUROPATHY TARGET ESTERASE/SWISS CHEESE D.MELANOGASTER"/>
    <property type="match status" value="1"/>
</dbReference>
<evidence type="ECO:0000256" key="4">
    <source>
        <dbReference type="PROSITE-ProRule" id="PRU01161"/>
    </source>
</evidence>
<feature type="active site" description="Proton acceptor" evidence="4">
    <location>
        <position position="184"/>
    </location>
</feature>
<dbReference type="Pfam" id="PF01734">
    <property type="entry name" value="Patatin"/>
    <property type="match status" value="1"/>
</dbReference>
<evidence type="ECO:0000313" key="7">
    <source>
        <dbReference type="EMBL" id="SFU06384.1"/>
    </source>
</evidence>
<dbReference type="GO" id="GO:0016787">
    <property type="term" value="F:hydrolase activity"/>
    <property type="evidence" value="ECO:0007669"/>
    <property type="project" value="UniProtKB-UniRule"/>
</dbReference>
<feature type="short sequence motif" description="GXSXG" evidence="4">
    <location>
        <begin position="38"/>
        <end position="42"/>
    </location>
</feature>
<evidence type="ECO:0000256" key="1">
    <source>
        <dbReference type="ARBA" id="ARBA00022801"/>
    </source>
</evidence>
<feature type="active site" description="Nucleophile" evidence="4">
    <location>
        <position position="40"/>
    </location>
</feature>
<name>A0A1I7D462_9HYPH</name>
<gene>
    <name evidence="7" type="ORF">SAMN05444141_107265</name>
</gene>
<sequence length="366" mass="41019">MTQGIGLVMQGGGALGAYEVGALTRIYQAGYVPEIITGTSIGALNAAVIAAPKFGDPIETLHALWEHLSHAPGFVWHSSQKLLRASMGHPRFFKLHAPSFMAEKRPSIYDITPALETMEKFIDFERLNSPEAPRLVITATNVATGQIERFSNRDHYITSKHIMASGSLPPGFPPIQLNGSYYWDGGLYDNTPIRSLLRILDDHQISHMPIFLIELFCPEGIIPTTVEEAVYRMTELVFEDKFWLMLDGDKSAQHYSHMLYDLDKLVPEDSPIRDCEHYQSLMKMRALSHIITVNAEHNALTGVVDFEPKSINERIKTGYLAADDALIKNADRIEAILNEKHEGYMTECTHSHHTPGSKKKKRGAHE</sequence>